<accession>A0A226X0R1</accession>
<dbReference type="Proteomes" id="UP000214720">
    <property type="component" value="Unassembled WGS sequence"/>
</dbReference>
<evidence type="ECO:0000313" key="1">
    <source>
        <dbReference type="EMBL" id="OXC76468.1"/>
    </source>
</evidence>
<protein>
    <submittedName>
        <fullName evidence="1">Uncharacterized protein</fullName>
    </submittedName>
</protein>
<dbReference type="EMBL" id="MTHB01000123">
    <property type="protein sequence ID" value="OXC76468.1"/>
    <property type="molecule type" value="Genomic_DNA"/>
</dbReference>
<reference evidence="2" key="1">
    <citation type="submission" date="2017-01" db="EMBL/GenBank/DDBJ databases">
        <title>Genome Analysis of Deinococcus marmoris KOPRI26562.</title>
        <authorList>
            <person name="Kim J.H."/>
            <person name="Oh H.-M."/>
        </authorList>
    </citation>
    <scope>NUCLEOTIDE SEQUENCE [LARGE SCALE GENOMIC DNA]</scope>
    <source>
        <strain evidence="2">PAMC 26633</strain>
    </source>
</reference>
<sequence>MSTIFPHLKRPHFRDLSNGVAQATPCFATPSGSAAVIQAKRVVSGETFDLATAPAFWT</sequence>
<evidence type="ECO:0000313" key="2">
    <source>
        <dbReference type="Proteomes" id="UP000214720"/>
    </source>
</evidence>
<comment type="caution">
    <text evidence="1">The sequence shown here is derived from an EMBL/GenBank/DDBJ whole genome shotgun (WGS) entry which is preliminary data.</text>
</comment>
<name>A0A226X0R1_CABSO</name>
<organism evidence="1 2">
    <name type="scientific">Caballeronia sordidicola</name>
    <name type="common">Burkholderia sordidicola</name>
    <dbReference type="NCBI Taxonomy" id="196367"/>
    <lineage>
        <taxon>Bacteria</taxon>
        <taxon>Pseudomonadati</taxon>
        <taxon>Pseudomonadota</taxon>
        <taxon>Betaproteobacteria</taxon>
        <taxon>Burkholderiales</taxon>
        <taxon>Burkholderiaceae</taxon>
        <taxon>Caballeronia</taxon>
    </lineage>
</organism>
<dbReference type="AlphaFoldDB" id="A0A226X0R1"/>
<gene>
    <name evidence="1" type="ORF">BSU04_20865</name>
</gene>
<proteinExistence type="predicted"/>